<organism evidence="2 3">
    <name type="scientific">Ruegeria profundi</name>
    <dbReference type="NCBI Taxonomy" id="1685378"/>
    <lineage>
        <taxon>Bacteria</taxon>
        <taxon>Pseudomonadati</taxon>
        <taxon>Pseudomonadota</taxon>
        <taxon>Alphaproteobacteria</taxon>
        <taxon>Rhodobacterales</taxon>
        <taxon>Roseobacteraceae</taxon>
        <taxon>Ruegeria</taxon>
    </lineage>
</organism>
<feature type="region of interest" description="Disordered" evidence="1">
    <location>
        <begin position="1"/>
        <end position="25"/>
    </location>
</feature>
<reference evidence="3" key="1">
    <citation type="submission" date="2015-12" db="EMBL/GenBank/DDBJ databases">
        <authorList>
            <person name="Zhang G."/>
            <person name="Stingl U."/>
        </authorList>
    </citation>
    <scope>NUCLEOTIDE SEQUENCE [LARGE SCALE GENOMIC DNA]</scope>
    <source>
        <strain evidence="3">ZGT108</strain>
    </source>
</reference>
<comment type="caution">
    <text evidence="2">The sequence shown here is derived from an EMBL/GenBank/DDBJ whole genome shotgun (WGS) entry which is preliminary data.</text>
</comment>
<dbReference type="EMBL" id="LQBP01000004">
    <property type="protein sequence ID" value="KUJ79253.1"/>
    <property type="molecule type" value="Genomic_DNA"/>
</dbReference>
<sequence>MKLHCSDAATQKRSQPTAPRADNLDRRWEEVIQVATQMFDTPSSSAQDFMSGVESMFFAMAMMAIKRMRPYISEVLRLIKTTKQKDYEKTAEEVGYSRAADEFLNLAAKESKILRTTVSVMLNSGLQLWRNPSAARATQGNDINFEDLRRLASDLS</sequence>
<protein>
    <submittedName>
        <fullName evidence="2">Uncharacterized protein</fullName>
    </submittedName>
</protein>
<proteinExistence type="predicted"/>
<dbReference type="STRING" id="1685378.AVO44_08425"/>
<evidence type="ECO:0000313" key="3">
    <source>
        <dbReference type="Proteomes" id="UP000053690"/>
    </source>
</evidence>
<dbReference type="Pfam" id="PF02534">
    <property type="entry name" value="T4SS-DNA_transf"/>
    <property type="match status" value="1"/>
</dbReference>
<accession>A0A0X3TU38</accession>
<dbReference type="Proteomes" id="UP000053690">
    <property type="component" value="Unassembled WGS sequence"/>
</dbReference>
<name>A0A0X3TU38_9RHOB</name>
<dbReference type="GO" id="GO:0016020">
    <property type="term" value="C:membrane"/>
    <property type="evidence" value="ECO:0007669"/>
    <property type="project" value="InterPro"/>
</dbReference>
<dbReference type="InterPro" id="IPR003688">
    <property type="entry name" value="TraG/VirD4"/>
</dbReference>
<gene>
    <name evidence="2" type="ORF">AVO44_08425</name>
</gene>
<keyword evidence="3" id="KW-1185">Reference proteome</keyword>
<evidence type="ECO:0000313" key="2">
    <source>
        <dbReference type="EMBL" id="KUJ79253.1"/>
    </source>
</evidence>
<feature type="compositionally biased region" description="Polar residues" evidence="1">
    <location>
        <begin position="8"/>
        <end position="17"/>
    </location>
</feature>
<dbReference type="AlphaFoldDB" id="A0A0X3TU38"/>
<evidence type="ECO:0000256" key="1">
    <source>
        <dbReference type="SAM" id="MobiDB-lite"/>
    </source>
</evidence>